<reference evidence="4" key="1">
    <citation type="journal article" date="2019" name="Int. J. Syst. Evol. Microbiol.">
        <title>The Global Catalogue of Microorganisms (GCM) 10K type strain sequencing project: providing services to taxonomists for standard genome sequencing and annotation.</title>
        <authorList>
            <consortium name="The Broad Institute Genomics Platform"/>
            <consortium name="The Broad Institute Genome Sequencing Center for Infectious Disease"/>
            <person name="Wu L."/>
            <person name="Ma J."/>
        </authorList>
    </citation>
    <scope>NUCLEOTIDE SEQUENCE [LARGE SCALE GENOMIC DNA]</scope>
    <source>
        <strain evidence="4">CGMCC 1.6960</strain>
    </source>
</reference>
<dbReference type="Pfam" id="PF01565">
    <property type="entry name" value="FAD_binding_4"/>
    <property type="match status" value="1"/>
</dbReference>
<dbReference type="Gene3D" id="3.30.70.2520">
    <property type="match status" value="1"/>
</dbReference>
<evidence type="ECO:0000313" key="4">
    <source>
        <dbReference type="Proteomes" id="UP000626982"/>
    </source>
</evidence>
<evidence type="ECO:0000259" key="2">
    <source>
        <dbReference type="PROSITE" id="PS51387"/>
    </source>
</evidence>
<name>A0ABQ2KFX5_9MICO</name>
<dbReference type="Pfam" id="PF04030">
    <property type="entry name" value="ALO"/>
    <property type="match status" value="1"/>
</dbReference>
<evidence type="ECO:0000313" key="3">
    <source>
        <dbReference type="EMBL" id="GGN80659.1"/>
    </source>
</evidence>
<dbReference type="SUPFAM" id="SSF56176">
    <property type="entry name" value="FAD-binding/transporter-associated domain-like"/>
    <property type="match status" value="1"/>
</dbReference>
<sequence>MTWRNWGRSQRAEPSEVHAPVTATDVQHVVESVRARGGTLRPVGAGHSFSAAARPDDAHVTLDGLAGLVRVDAATREATLLAGTRIAEVPALLRPSGLAMEVVGDIDQQAIAGAVSTGTHGTGLAFGSISSTVTAATLVDGEGRLVRVSATERPDLLPAVRVGLGALGVLVDVTIRCVPAFALDAAEAVVDLDPVLDDWRGIVERTDHFELYWFPRTRVAVTKSNRRTQGPLRPRSRVGRLLDERVLTDVGHRALLALGALAPATRPGVNALSAQLMPRGRFVEPSHEVFSAPRSVRFREMEYGIPLDAVPSAMREIDRALRRADLAVTFPVEVRASAADDAHLSTAHGRESGYVAVHRWWREDPRPLFDVVEPILLAHEGRPHWGKLHSLDAPRLAERFPGFGAFLAARDELDPHRTFASAWTRRVLGA</sequence>
<dbReference type="InterPro" id="IPR016167">
    <property type="entry name" value="FAD-bd_PCMH_sub1"/>
</dbReference>
<dbReference type="InterPro" id="IPR036318">
    <property type="entry name" value="FAD-bd_PCMH-like_sf"/>
</dbReference>
<protein>
    <submittedName>
        <fullName evidence="3">L-gulonolactone oxidase</fullName>
    </submittedName>
</protein>
<dbReference type="InterPro" id="IPR006094">
    <property type="entry name" value="Oxid_FAD_bind_N"/>
</dbReference>
<dbReference type="EMBL" id="BMLM01000001">
    <property type="protein sequence ID" value="GGN80659.1"/>
    <property type="molecule type" value="Genomic_DNA"/>
</dbReference>
<feature type="domain" description="FAD-binding PCMH-type" evidence="2">
    <location>
        <begin position="10"/>
        <end position="180"/>
    </location>
</feature>
<accession>A0ABQ2KFX5</accession>
<gene>
    <name evidence="3" type="ORF">GCM10010968_08710</name>
</gene>
<dbReference type="Gene3D" id="3.30.465.10">
    <property type="match status" value="1"/>
</dbReference>
<dbReference type="NCBIfam" id="TIGR01679">
    <property type="entry name" value="bact_FAD_ox"/>
    <property type="match status" value="1"/>
</dbReference>
<dbReference type="Gene3D" id="3.30.43.10">
    <property type="entry name" value="Uridine Diphospho-n-acetylenolpyruvylglucosamine Reductase, domain 2"/>
    <property type="match status" value="1"/>
</dbReference>
<organism evidence="3 4">
    <name type="scientific">Agrococcus terreus</name>
    <dbReference type="NCBI Taxonomy" id="574649"/>
    <lineage>
        <taxon>Bacteria</taxon>
        <taxon>Bacillati</taxon>
        <taxon>Actinomycetota</taxon>
        <taxon>Actinomycetes</taxon>
        <taxon>Micrococcales</taxon>
        <taxon>Microbacteriaceae</taxon>
        <taxon>Agrococcus</taxon>
    </lineage>
</organism>
<keyword evidence="4" id="KW-1185">Reference proteome</keyword>
<keyword evidence="1" id="KW-0560">Oxidoreductase</keyword>
<dbReference type="InterPro" id="IPR016166">
    <property type="entry name" value="FAD-bd_PCMH"/>
</dbReference>
<dbReference type="InterPro" id="IPR007173">
    <property type="entry name" value="ALO_C"/>
</dbReference>
<dbReference type="PROSITE" id="PS51387">
    <property type="entry name" value="FAD_PCMH"/>
    <property type="match status" value="1"/>
</dbReference>
<dbReference type="InterPro" id="IPR016169">
    <property type="entry name" value="FAD-bd_PCMH_sub2"/>
</dbReference>
<dbReference type="PIRSF" id="PIRSF000136">
    <property type="entry name" value="LGO_GLO"/>
    <property type="match status" value="1"/>
</dbReference>
<dbReference type="Proteomes" id="UP000626982">
    <property type="component" value="Unassembled WGS sequence"/>
</dbReference>
<dbReference type="RefSeq" id="WP_188716420.1">
    <property type="nucleotide sequence ID" value="NZ_BAABBD010000006.1"/>
</dbReference>
<dbReference type="PANTHER" id="PTHR43762:SF1">
    <property type="entry name" value="D-ARABINONO-1,4-LACTONE OXIDASE"/>
    <property type="match status" value="1"/>
</dbReference>
<proteinExistence type="predicted"/>
<dbReference type="InterPro" id="IPR016171">
    <property type="entry name" value="Vanillyl_alc_oxidase_C-sub2"/>
</dbReference>
<dbReference type="InterPro" id="IPR010031">
    <property type="entry name" value="FAD_lactone_oxidase-like"/>
</dbReference>
<dbReference type="Gene3D" id="1.10.45.10">
    <property type="entry name" value="Vanillyl-alcohol Oxidase, Chain A, domain 4"/>
    <property type="match status" value="1"/>
</dbReference>
<comment type="caution">
    <text evidence="3">The sequence shown here is derived from an EMBL/GenBank/DDBJ whole genome shotgun (WGS) entry which is preliminary data.</text>
</comment>
<evidence type="ECO:0000256" key="1">
    <source>
        <dbReference type="ARBA" id="ARBA00023002"/>
    </source>
</evidence>
<dbReference type="PANTHER" id="PTHR43762">
    <property type="entry name" value="L-GULONOLACTONE OXIDASE"/>
    <property type="match status" value="1"/>
</dbReference>